<dbReference type="VEuPathDB" id="FungiDB:F9C07_5325"/>
<proteinExistence type="predicted"/>
<dbReference type="Proteomes" id="UP000596276">
    <property type="component" value="Chromosome 7"/>
</dbReference>
<dbReference type="AlphaFoldDB" id="A0A7U2R0C8"/>
<evidence type="ECO:0000313" key="2">
    <source>
        <dbReference type="Proteomes" id="UP000596276"/>
    </source>
</evidence>
<dbReference type="EMBL" id="CP044617">
    <property type="protein sequence ID" value="QRD91274.1"/>
    <property type="molecule type" value="Genomic_DNA"/>
</dbReference>
<accession>A0A7U2R0C8</accession>
<reference evidence="2" key="1">
    <citation type="journal article" date="2021" name="G3 (Bethesda)">
        <title>Chromosome assembled and annotated genome sequence of Aspergillus flavus NRRL 3357.</title>
        <authorList>
            <person name="Skerker J.M."/>
            <person name="Pianalto K.M."/>
            <person name="Mondo S.J."/>
            <person name="Yang K."/>
            <person name="Arkin A.P."/>
            <person name="Keller N.P."/>
            <person name="Grigoriev I.V."/>
            <person name="Louise Glass N.L."/>
        </authorList>
    </citation>
    <scope>NUCLEOTIDE SEQUENCE [LARGE SCALE GENOMIC DNA]</scope>
    <source>
        <strain evidence="2">ATCC 200026 / FGSC A1120 / IAM 13836 / NRRL 3357 / JCM 12722 / SRRC 167</strain>
    </source>
</reference>
<gene>
    <name evidence="1" type="ORF">F9C07_5325</name>
</gene>
<organism evidence="1 2">
    <name type="scientific">Aspergillus flavus (strain ATCC 200026 / FGSC A1120 / IAM 13836 / NRRL 3357 / JCM 12722 / SRRC 167)</name>
    <dbReference type="NCBI Taxonomy" id="332952"/>
    <lineage>
        <taxon>Eukaryota</taxon>
        <taxon>Fungi</taxon>
        <taxon>Dikarya</taxon>
        <taxon>Ascomycota</taxon>
        <taxon>Pezizomycotina</taxon>
        <taxon>Eurotiomycetes</taxon>
        <taxon>Eurotiomycetidae</taxon>
        <taxon>Eurotiales</taxon>
        <taxon>Aspergillaceae</taxon>
        <taxon>Aspergillus</taxon>
        <taxon>Aspergillus subgen. Circumdati</taxon>
    </lineage>
</organism>
<sequence>MDTEPQYRYPGIKGITLQEQTRDSSSWWAFCGIGYVPDGPGYAPAISSAMFRK</sequence>
<keyword evidence="2" id="KW-1185">Reference proteome</keyword>
<evidence type="ECO:0000313" key="1">
    <source>
        <dbReference type="EMBL" id="QRD91274.1"/>
    </source>
</evidence>
<protein>
    <submittedName>
        <fullName evidence="1">Uncharacterized protein</fullName>
    </submittedName>
</protein>
<name>A0A7U2R0C8_ASPFN</name>